<evidence type="ECO:0000259" key="12">
    <source>
        <dbReference type="PROSITE" id="PS50109"/>
    </source>
</evidence>
<dbReference type="RefSeq" id="WP_058592496.1">
    <property type="nucleotide sequence ID" value="NZ_CP022046.2"/>
</dbReference>
<evidence type="ECO:0000256" key="4">
    <source>
        <dbReference type="ARBA" id="ARBA00022553"/>
    </source>
</evidence>
<keyword evidence="10 11" id="KW-0472">Membrane</keyword>
<dbReference type="InterPro" id="IPR003594">
    <property type="entry name" value="HATPase_dom"/>
</dbReference>
<dbReference type="InterPro" id="IPR003661">
    <property type="entry name" value="HisK_dim/P_dom"/>
</dbReference>
<gene>
    <name evidence="13" type="ORF">CEP64_08580</name>
</gene>
<dbReference type="SMART" id="SM00387">
    <property type="entry name" value="HATPase_c"/>
    <property type="match status" value="1"/>
</dbReference>
<comment type="subcellular location">
    <subcellularLocation>
        <location evidence="2">Membrane</location>
        <topology evidence="2">Multi-pass membrane protein</topology>
    </subcellularLocation>
</comment>
<dbReference type="EMBL" id="CP022046">
    <property type="protein sequence ID" value="ASE34636.1"/>
    <property type="molecule type" value="Genomic_DNA"/>
</dbReference>
<feature type="domain" description="Histidine kinase" evidence="12">
    <location>
        <begin position="280"/>
        <end position="489"/>
    </location>
</feature>
<dbReference type="GO" id="GO:0016020">
    <property type="term" value="C:membrane"/>
    <property type="evidence" value="ECO:0007669"/>
    <property type="project" value="UniProtKB-SubCell"/>
</dbReference>
<evidence type="ECO:0000256" key="9">
    <source>
        <dbReference type="ARBA" id="ARBA00023012"/>
    </source>
</evidence>
<keyword evidence="5" id="KW-0808">Transferase</keyword>
<dbReference type="PROSITE" id="PS50109">
    <property type="entry name" value="HIS_KIN"/>
    <property type="match status" value="1"/>
</dbReference>
<feature type="transmembrane region" description="Helical" evidence="11">
    <location>
        <begin position="228"/>
        <end position="250"/>
    </location>
</feature>
<dbReference type="SMART" id="SM00388">
    <property type="entry name" value="HisKA"/>
    <property type="match status" value="1"/>
</dbReference>
<dbReference type="AlphaFoldDB" id="A0AAI8DIE3"/>
<accession>A0AAI8DIE3</accession>
<evidence type="ECO:0000256" key="11">
    <source>
        <dbReference type="SAM" id="Phobius"/>
    </source>
</evidence>
<evidence type="ECO:0000256" key="3">
    <source>
        <dbReference type="ARBA" id="ARBA00012438"/>
    </source>
</evidence>
<protein>
    <recommendedName>
        <fullName evidence="3">histidine kinase</fullName>
        <ecNumber evidence="3">2.7.13.3</ecNumber>
    </recommendedName>
</protein>
<dbReference type="InterPro" id="IPR036890">
    <property type="entry name" value="HATPase_C_sf"/>
</dbReference>
<dbReference type="GO" id="GO:0000155">
    <property type="term" value="F:phosphorelay sensor kinase activity"/>
    <property type="evidence" value="ECO:0007669"/>
    <property type="project" value="InterPro"/>
</dbReference>
<evidence type="ECO:0000256" key="6">
    <source>
        <dbReference type="ARBA" id="ARBA00022741"/>
    </source>
</evidence>
<dbReference type="Pfam" id="PF00512">
    <property type="entry name" value="HisKA"/>
    <property type="match status" value="1"/>
</dbReference>
<dbReference type="PRINTS" id="PR00344">
    <property type="entry name" value="BCTRLSENSOR"/>
</dbReference>
<dbReference type="EC" id="2.7.13.3" evidence="3"/>
<keyword evidence="8" id="KW-0067">ATP-binding</keyword>
<dbReference type="InterPro" id="IPR005467">
    <property type="entry name" value="His_kinase_dom"/>
</dbReference>
<sequence length="490" mass="56355">MKSFNKLIIINFAIALVISLMIGIIISKNYTNRVNQRLETTKEIVNLKINTFINESNSISESLTTILSNSRNEKFINQFLEDNHARYTWIDHIYILNDQKQIVYDSKGTDYTSLKDFNKYKFHFPFTANSSLSSEKVSLKNANTLLLTNHLKVQNKDYTVASEINMSSFKNEINLISKRYHIQVNGIDGTEIYQVGKKYKHSKSINYLYDQLPISLTISGQYNFMTRIILPSIFIFLVVFLLLSIVTLIFKNRSERLEHEKVIEQANSEKLRLIGTLAANTAHEIKNPLTSINGFIELTRMKYDRDKQDYHFNIISEELDRINNIVTQFLFLGKPTNLTYSNVDINQSIKEVSQFLKYELEQHNINITLTLPGSPIVAFISEDQLKQILINLIQNAKDALLDIKQPEIEIQLQRTHANQATIIFKDNGAGMSKETQQKIFDPFFTTKESGSGLGLYLSKKLIEDWEGEISVFTNMTKGTTFIITIPTINP</sequence>
<evidence type="ECO:0000256" key="7">
    <source>
        <dbReference type="ARBA" id="ARBA00022777"/>
    </source>
</evidence>
<dbReference type="KEGG" id="sscu:CEP64_08580"/>
<keyword evidence="6" id="KW-0547">Nucleotide-binding</keyword>
<evidence type="ECO:0000256" key="1">
    <source>
        <dbReference type="ARBA" id="ARBA00000085"/>
    </source>
</evidence>
<dbReference type="SUPFAM" id="SSF55874">
    <property type="entry name" value="ATPase domain of HSP90 chaperone/DNA topoisomerase II/histidine kinase"/>
    <property type="match status" value="1"/>
</dbReference>
<organism evidence="13 14">
    <name type="scientific">Mammaliicoccus sciuri</name>
    <name type="common">Staphylococcus sciuri</name>
    <dbReference type="NCBI Taxonomy" id="1296"/>
    <lineage>
        <taxon>Bacteria</taxon>
        <taxon>Bacillati</taxon>
        <taxon>Bacillota</taxon>
        <taxon>Bacilli</taxon>
        <taxon>Bacillales</taxon>
        <taxon>Staphylococcaceae</taxon>
        <taxon>Mammaliicoccus</taxon>
    </lineage>
</organism>
<dbReference type="Gene3D" id="3.30.565.10">
    <property type="entry name" value="Histidine kinase-like ATPase, C-terminal domain"/>
    <property type="match status" value="1"/>
</dbReference>
<reference evidence="14" key="1">
    <citation type="submission" date="2017-06" db="EMBL/GenBank/DDBJ databases">
        <title>FDA dAtabase for Regulatory Grade micrObial Sequences (FDA-ARGOS): Supporting development and validation of Infectious Disease Dx tests.</title>
        <authorList>
            <person name="Campos J."/>
            <person name="Goldberg B."/>
            <person name="Tallon L."/>
            <person name="Sadzewicz L."/>
            <person name="Sengamalay N."/>
            <person name="Ott S."/>
            <person name="Godinez A."/>
            <person name="Nagaraj S."/>
            <person name="Vavikolanu K."/>
            <person name="Vyas G."/>
            <person name="Nadendla S."/>
            <person name="Aluvathingal J."/>
            <person name="Geyer C."/>
            <person name="Nandy P."/>
            <person name="Hobson J."/>
            <person name="Sichtig H."/>
        </authorList>
    </citation>
    <scope>NUCLEOTIDE SEQUENCE [LARGE SCALE GENOMIC DNA]</scope>
    <source>
        <strain evidence="14">FDAARGOS_285</strain>
    </source>
</reference>
<evidence type="ECO:0000256" key="5">
    <source>
        <dbReference type="ARBA" id="ARBA00022679"/>
    </source>
</evidence>
<dbReference type="GO" id="GO:0005524">
    <property type="term" value="F:ATP binding"/>
    <property type="evidence" value="ECO:0007669"/>
    <property type="project" value="UniProtKB-KW"/>
</dbReference>
<name>A0AAI8DIE3_MAMSC</name>
<feature type="transmembrane region" description="Helical" evidence="11">
    <location>
        <begin position="7"/>
        <end position="26"/>
    </location>
</feature>
<keyword evidence="7 13" id="KW-0418">Kinase</keyword>
<evidence type="ECO:0000313" key="13">
    <source>
        <dbReference type="EMBL" id="ASE34636.1"/>
    </source>
</evidence>
<dbReference type="InterPro" id="IPR036097">
    <property type="entry name" value="HisK_dim/P_sf"/>
</dbReference>
<evidence type="ECO:0000313" key="14">
    <source>
        <dbReference type="Proteomes" id="UP000197058"/>
    </source>
</evidence>
<evidence type="ECO:0000256" key="2">
    <source>
        <dbReference type="ARBA" id="ARBA00004141"/>
    </source>
</evidence>
<dbReference type="PANTHER" id="PTHR43065">
    <property type="entry name" value="SENSOR HISTIDINE KINASE"/>
    <property type="match status" value="1"/>
</dbReference>
<dbReference type="PANTHER" id="PTHR43065:SF10">
    <property type="entry name" value="PEROXIDE STRESS-ACTIVATED HISTIDINE KINASE MAK3"/>
    <property type="match status" value="1"/>
</dbReference>
<keyword evidence="4" id="KW-0597">Phosphoprotein</keyword>
<keyword evidence="9" id="KW-0902">Two-component regulatory system</keyword>
<evidence type="ECO:0000256" key="8">
    <source>
        <dbReference type="ARBA" id="ARBA00022840"/>
    </source>
</evidence>
<dbReference type="Gene3D" id="1.10.287.130">
    <property type="match status" value="1"/>
</dbReference>
<dbReference type="Proteomes" id="UP000197058">
    <property type="component" value="Chromosome"/>
</dbReference>
<dbReference type="SUPFAM" id="SSF47384">
    <property type="entry name" value="Homodimeric domain of signal transducing histidine kinase"/>
    <property type="match status" value="1"/>
</dbReference>
<dbReference type="InterPro" id="IPR004358">
    <property type="entry name" value="Sig_transdc_His_kin-like_C"/>
</dbReference>
<proteinExistence type="predicted"/>
<dbReference type="Pfam" id="PF02518">
    <property type="entry name" value="HATPase_c"/>
    <property type="match status" value="1"/>
</dbReference>
<keyword evidence="11" id="KW-0812">Transmembrane</keyword>
<comment type="catalytic activity">
    <reaction evidence="1">
        <text>ATP + protein L-histidine = ADP + protein N-phospho-L-histidine.</text>
        <dbReference type="EC" id="2.7.13.3"/>
    </reaction>
</comment>
<evidence type="ECO:0000256" key="10">
    <source>
        <dbReference type="ARBA" id="ARBA00023136"/>
    </source>
</evidence>
<keyword evidence="11" id="KW-1133">Transmembrane helix</keyword>
<dbReference type="CDD" id="cd00082">
    <property type="entry name" value="HisKA"/>
    <property type="match status" value="1"/>
</dbReference>